<name>A0ABQ3ANX9_9GAMM</name>
<comment type="caution">
    <text evidence="2">The sequence shown here is derived from an EMBL/GenBank/DDBJ whole genome shotgun (WGS) entry which is preliminary data.</text>
</comment>
<dbReference type="EMBL" id="BMXV01000002">
    <property type="protein sequence ID" value="GGY63284.1"/>
    <property type="molecule type" value="Genomic_DNA"/>
</dbReference>
<dbReference type="Proteomes" id="UP000601597">
    <property type="component" value="Unassembled WGS sequence"/>
</dbReference>
<protein>
    <submittedName>
        <fullName evidence="2">Uncharacterized protein</fullName>
    </submittedName>
</protein>
<organism evidence="2 3">
    <name type="scientific">Marinobacter zhanjiangensis</name>
    <dbReference type="NCBI Taxonomy" id="578215"/>
    <lineage>
        <taxon>Bacteria</taxon>
        <taxon>Pseudomonadati</taxon>
        <taxon>Pseudomonadota</taxon>
        <taxon>Gammaproteobacteria</taxon>
        <taxon>Pseudomonadales</taxon>
        <taxon>Marinobacteraceae</taxon>
        <taxon>Marinobacter</taxon>
    </lineage>
</organism>
<proteinExistence type="predicted"/>
<keyword evidence="1" id="KW-0812">Transmembrane</keyword>
<reference evidence="3" key="1">
    <citation type="journal article" date="2019" name="Int. J. Syst. Evol. Microbiol.">
        <title>The Global Catalogue of Microorganisms (GCM) 10K type strain sequencing project: providing services to taxonomists for standard genome sequencing and annotation.</title>
        <authorList>
            <consortium name="The Broad Institute Genomics Platform"/>
            <consortium name="The Broad Institute Genome Sequencing Center for Infectious Disease"/>
            <person name="Wu L."/>
            <person name="Ma J."/>
        </authorList>
    </citation>
    <scope>NUCLEOTIDE SEQUENCE [LARGE SCALE GENOMIC DNA]</scope>
    <source>
        <strain evidence="3">KCTC 22280</strain>
    </source>
</reference>
<evidence type="ECO:0000313" key="3">
    <source>
        <dbReference type="Proteomes" id="UP000601597"/>
    </source>
</evidence>
<evidence type="ECO:0000256" key="1">
    <source>
        <dbReference type="SAM" id="Phobius"/>
    </source>
</evidence>
<keyword evidence="1" id="KW-0472">Membrane</keyword>
<keyword evidence="1" id="KW-1133">Transmembrane helix</keyword>
<evidence type="ECO:0000313" key="2">
    <source>
        <dbReference type="EMBL" id="GGY63284.1"/>
    </source>
</evidence>
<keyword evidence="3" id="KW-1185">Reference proteome</keyword>
<gene>
    <name evidence="2" type="ORF">GCM10007071_07320</name>
</gene>
<feature type="transmembrane region" description="Helical" evidence="1">
    <location>
        <begin position="85"/>
        <end position="109"/>
    </location>
</feature>
<accession>A0ABQ3ANX9</accession>
<sequence length="110" mass="12745">MFLAALLYVIFGQVTVRRLRKNPEVRDKLGMELASGWDILNVAGALSRPHWLSLRLRKSRLSFTAADERPIYAHTNWFDRFLGRLFFYTWIGSVIAFLFIGTIAHFGLIE</sequence>